<protein>
    <submittedName>
        <fullName evidence="2">Carotenoid biosynthesis protein</fullName>
    </submittedName>
</protein>
<keyword evidence="1" id="KW-1133">Transmembrane helix</keyword>
<sequence>MLAFDWLPTWLEWANVVFLHLSGLIAFIYMAKTYRMVTGMLVASFVMLATIVIESLGVHYDFLFGSYDYEKDFGTKILGVPLTIGSAWLMVIVTSRVLALGIMKRMELPYLVKGLVYATISSIFAVIMDLAIDPVAYVVKQYWVWEGNSFYYDIPLSNFSGWFILSFFIQFILYFWLEALEKKEELKWESRMVVLYSSIVLMFVIVATVNGLWLVVFMTLTPYSILFVLYQKEKRI</sequence>
<gene>
    <name evidence="2" type="ORF">JF537_12105</name>
</gene>
<accession>A0A8I1MFW7</accession>
<dbReference type="Proteomes" id="UP000664578">
    <property type="component" value="Unassembled WGS sequence"/>
</dbReference>
<dbReference type="PANTHER" id="PTHR39419">
    <property type="entry name" value="SLL0814 PROTEIN"/>
    <property type="match status" value="1"/>
</dbReference>
<evidence type="ECO:0000256" key="1">
    <source>
        <dbReference type="SAM" id="Phobius"/>
    </source>
</evidence>
<dbReference type="Pfam" id="PF04240">
    <property type="entry name" value="Caroten_synth"/>
    <property type="match status" value="1"/>
</dbReference>
<name>A0A8I1MFW7_9BACI</name>
<dbReference type="AlphaFoldDB" id="A0A8I1MFW7"/>
<feature type="transmembrane region" description="Helical" evidence="1">
    <location>
        <begin position="189"/>
        <end position="206"/>
    </location>
</feature>
<dbReference type="InterPro" id="IPR007354">
    <property type="entry name" value="CruF-like"/>
</dbReference>
<proteinExistence type="predicted"/>
<feature type="transmembrane region" description="Helical" evidence="1">
    <location>
        <begin position="37"/>
        <end position="58"/>
    </location>
</feature>
<feature type="transmembrane region" description="Helical" evidence="1">
    <location>
        <begin position="159"/>
        <end position="177"/>
    </location>
</feature>
<comment type="caution">
    <text evidence="2">The sequence shown here is derived from an EMBL/GenBank/DDBJ whole genome shotgun (WGS) entry which is preliminary data.</text>
</comment>
<feature type="transmembrane region" description="Helical" evidence="1">
    <location>
        <begin position="12"/>
        <end position="30"/>
    </location>
</feature>
<feature type="transmembrane region" description="Helical" evidence="1">
    <location>
        <begin position="78"/>
        <end position="103"/>
    </location>
</feature>
<dbReference type="PANTHER" id="PTHR39419:SF1">
    <property type="entry name" value="SLL0814 PROTEIN"/>
    <property type="match status" value="1"/>
</dbReference>
<evidence type="ECO:0000313" key="2">
    <source>
        <dbReference type="EMBL" id="MBN8252312.1"/>
    </source>
</evidence>
<dbReference type="EMBL" id="JAEMWV010000005">
    <property type="protein sequence ID" value="MBN8252312.1"/>
    <property type="molecule type" value="Genomic_DNA"/>
</dbReference>
<reference evidence="2" key="1">
    <citation type="submission" date="2020-12" db="EMBL/GenBank/DDBJ databases">
        <title>PHA producing bacteria isolated from mangrove.</title>
        <authorList>
            <person name="Zheng W."/>
            <person name="Yu S."/>
            <person name="Huang Y."/>
        </authorList>
    </citation>
    <scope>NUCLEOTIDE SEQUENCE</scope>
    <source>
        <strain evidence="2">GN22-4</strain>
    </source>
</reference>
<keyword evidence="1" id="KW-0812">Transmembrane</keyword>
<keyword evidence="1" id="KW-0472">Membrane</keyword>
<feature type="transmembrane region" description="Helical" evidence="1">
    <location>
        <begin position="212"/>
        <end position="230"/>
    </location>
</feature>
<organism evidence="2 3">
    <name type="scientific">Priestia flexa</name>
    <dbReference type="NCBI Taxonomy" id="86664"/>
    <lineage>
        <taxon>Bacteria</taxon>
        <taxon>Bacillati</taxon>
        <taxon>Bacillota</taxon>
        <taxon>Bacilli</taxon>
        <taxon>Bacillales</taxon>
        <taxon>Bacillaceae</taxon>
        <taxon>Priestia</taxon>
    </lineage>
</organism>
<feature type="transmembrane region" description="Helical" evidence="1">
    <location>
        <begin position="115"/>
        <end position="139"/>
    </location>
</feature>
<evidence type="ECO:0000313" key="3">
    <source>
        <dbReference type="Proteomes" id="UP000664578"/>
    </source>
</evidence>